<proteinExistence type="predicted"/>
<dbReference type="PANTHER" id="PTHR36451">
    <property type="entry name" value="PAPS-DEPENDENT SULFOTRANSFERASE STF3"/>
    <property type="match status" value="1"/>
</dbReference>
<name>V4T7W9_9HYPH</name>
<reference evidence="1 2" key="1">
    <citation type="journal article" date="2014" name="Genome Announc.">
        <title>Draft Genome Sequence of Lutibaculum baratangense Strain AMV1T, Isolated from a Mud Volcano in Andamans, India.</title>
        <authorList>
            <person name="Singh A."/>
            <person name="Sreenivas A."/>
            <person name="Sathyanarayana Reddy G."/>
            <person name="Pinnaka A.K."/>
            <person name="Shivaji S."/>
        </authorList>
    </citation>
    <scope>NUCLEOTIDE SEQUENCE [LARGE SCALE GENOMIC DNA]</scope>
    <source>
        <strain evidence="1 2">AMV1</strain>
    </source>
</reference>
<organism evidence="1 2">
    <name type="scientific">Lutibaculum baratangense AMV1</name>
    <dbReference type="NCBI Taxonomy" id="631454"/>
    <lineage>
        <taxon>Bacteria</taxon>
        <taxon>Pseudomonadati</taxon>
        <taxon>Pseudomonadota</taxon>
        <taxon>Alphaproteobacteria</taxon>
        <taxon>Hyphomicrobiales</taxon>
        <taxon>Tepidamorphaceae</taxon>
        <taxon>Lutibaculum</taxon>
    </lineage>
</organism>
<keyword evidence="2" id="KW-1185">Reference proteome</keyword>
<dbReference type="Pfam" id="PF13469">
    <property type="entry name" value="Sulfotransfer_3"/>
    <property type="match status" value="1"/>
</dbReference>
<accession>V4T7W9</accession>
<dbReference type="InterPro" id="IPR052736">
    <property type="entry name" value="Stf3_sulfotransferase"/>
</dbReference>
<evidence type="ECO:0000313" key="2">
    <source>
        <dbReference type="Proteomes" id="UP000017819"/>
    </source>
</evidence>
<dbReference type="AlphaFoldDB" id="V4T7W9"/>
<dbReference type="Gene3D" id="3.40.50.300">
    <property type="entry name" value="P-loop containing nucleotide triphosphate hydrolases"/>
    <property type="match status" value="1"/>
</dbReference>
<dbReference type="PATRIC" id="fig|631454.5.peg.3793"/>
<comment type="caution">
    <text evidence="1">The sequence shown here is derived from an EMBL/GenBank/DDBJ whole genome shotgun (WGS) entry which is preliminary data.</text>
</comment>
<dbReference type="OrthoDB" id="9777890at2"/>
<dbReference type="PANTHER" id="PTHR36451:SF1">
    <property type="entry name" value="OMEGA-HYDROXY-BETA-DIHYDROMENAQUINONE-9 SULFOTRANSFERASE STF3"/>
    <property type="match status" value="1"/>
</dbReference>
<evidence type="ECO:0000313" key="1">
    <source>
        <dbReference type="EMBL" id="ESR22703.1"/>
    </source>
</evidence>
<gene>
    <name evidence="1" type="ORF">N177_3840</name>
</gene>
<dbReference type="Proteomes" id="UP000017819">
    <property type="component" value="Unassembled WGS sequence"/>
</dbReference>
<dbReference type="RefSeq" id="WP_023433949.1">
    <property type="nucleotide sequence ID" value="NZ_AWXZ01000040.1"/>
</dbReference>
<sequence>MTQTSDARSSVSGWMDFLGGLVERHPWAWIRLGGMESRLARERIEGSDIVAPIYVTGLARSGSTMLLELLARHEDVATHRYRDFPPVLTPLAWNWFVDRAGTREQEAEERAHKDRILVTPESPEAFEEVFWMAFFEHLHDPSRSSVLDGETSHAAFEAFYRDHIRKLLALRGGTRYLAKGNYNVTRLDYLLKLFPDARFVVPVRDPLWHIASLMKQHRLFCRDAEADPRVARHLRRTGHFEFGPDRRSINTGGEGAEEVMRLWRDGREVEGWALHWSIVYGHVVDSLERDPALASAIHVVRYEEMCADPAGTMSRVLAHCDLEAGDLPDTARGLVSAPSYYRPTFDAAEEALIRRTTEMTAVRLGYAPSHTT</sequence>
<dbReference type="InterPro" id="IPR027417">
    <property type="entry name" value="P-loop_NTPase"/>
</dbReference>
<dbReference type="STRING" id="631454.N177_3840"/>
<dbReference type="SUPFAM" id="SSF52540">
    <property type="entry name" value="P-loop containing nucleoside triphosphate hydrolases"/>
    <property type="match status" value="1"/>
</dbReference>
<dbReference type="eggNOG" id="ENOG502Z886">
    <property type="taxonomic scope" value="Bacteria"/>
</dbReference>
<dbReference type="EMBL" id="AWXZ01000040">
    <property type="protein sequence ID" value="ESR22703.1"/>
    <property type="molecule type" value="Genomic_DNA"/>
</dbReference>
<evidence type="ECO:0008006" key="3">
    <source>
        <dbReference type="Google" id="ProtNLM"/>
    </source>
</evidence>
<protein>
    <recommendedName>
        <fullName evidence="3">Sulfotransferase</fullName>
    </recommendedName>
</protein>